<keyword evidence="2" id="KW-1185">Reference proteome</keyword>
<accession>A0A941EC95</accession>
<dbReference type="RefSeq" id="WP_212519781.1">
    <property type="nucleotide sequence ID" value="NZ_JAGSOH010000061.1"/>
</dbReference>
<sequence length="56" mass="6440">MAADELLAKIQSWKNEDSHRGRLVRAFNSNYLNDVKLQTERMGMLLIHVERDAALA</sequence>
<evidence type="ECO:0000313" key="2">
    <source>
        <dbReference type="Proteomes" id="UP000676325"/>
    </source>
</evidence>
<evidence type="ECO:0000313" key="1">
    <source>
        <dbReference type="EMBL" id="MBR7828647.1"/>
    </source>
</evidence>
<protein>
    <submittedName>
        <fullName evidence="1">Uncharacterized protein</fullName>
    </submittedName>
</protein>
<dbReference type="EMBL" id="JAGSOH010000061">
    <property type="protein sequence ID" value="MBR7828647.1"/>
    <property type="molecule type" value="Genomic_DNA"/>
</dbReference>
<name>A0A941EC95_9ACTN</name>
<comment type="caution">
    <text evidence="1">The sequence shown here is derived from an EMBL/GenBank/DDBJ whole genome shotgun (WGS) entry which is preliminary data.</text>
</comment>
<dbReference type="AlphaFoldDB" id="A0A941EC95"/>
<proteinExistence type="predicted"/>
<dbReference type="Proteomes" id="UP000676325">
    <property type="component" value="Unassembled WGS sequence"/>
</dbReference>
<reference evidence="1" key="1">
    <citation type="submission" date="2021-04" db="EMBL/GenBank/DDBJ databases">
        <title>Genome based classification of Actinospica acidithermotolerans sp. nov., an actinobacterium isolated from an Indonesian hot spring.</title>
        <authorList>
            <person name="Kusuma A.B."/>
            <person name="Putra K.E."/>
            <person name="Nafisah S."/>
            <person name="Loh J."/>
            <person name="Nouioui I."/>
            <person name="Goodfellow M."/>
        </authorList>
    </citation>
    <scope>NUCLEOTIDE SEQUENCE</scope>
    <source>
        <strain evidence="1">MGRD01-02</strain>
    </source>
</reference>
<organism evidence="1 2">
    <name type="scientific">Actinospica acidithermotolerans</name>
    <dbReference type="NCBI Taxonomy" id="2828514"/>
    <lineage>
        <taxon>Bacteria</taxon>
        <taxon>Bacillati</taxon>
        <taxon>Actinomycetota</taxon>
        <taxon>Actinomycetes</taxon>
        <taxon>Catenulisporales</taxon>
        <taxon>Actinospicaceae</taxon>
        <taxon>Actinospica</taxon>
    </lineage>
</organism>
<gene>
    <name evidence="1" type="ORF">KDK95_20225</name>
</gene>